<sequence>MADAAIALAETVAVTGRWEEWEEEGDRERKEWEEAGDRERGRSGCGAERAMGFEREMGGVGMGQRRRD</sequence>
<accession>A0A0E0R7M5</accession>
<feature type="compositionally biased region" description="Basic and acidic residues" evidence="1">
    <location>
        <begin position="26"/>
        <end position="42"/>
    </location>
</feature>
<proteinExistence type="predicted"/>
<organism evidence="2 3">
    <name type="scientific">Oryza rufipogon</name>
    <name type="common">Brownbeard rice</name>
    <name type="synonym">Asian wild rice</name>
    <dbReference type="NCBI Taxonomy" id="4529"/>
    <lineage>
        <taxon>Eukaryota</taxon>
        <taxon>Viridiplantae</taxon>
        <taxon>Streptophyta</taxon>
        <taxon>Embryophyta</taxon>
        <taxon>Tracheophyta</taxon>
        <taxon>Spermatophyta</taxon>
        <taxon>Magnoliopsida</taxon>
        <taxon>Liliopsida</taxon>
        <taxon>Poales</taxon>
        <taxon>Poaceae</taxon>
        <taxon>BOP clade</taxon>
        <taxon>Oryzoideae</taxon>
        <taxon>Oryzeae</taxon>
        <taxon>Oryzinae</taxon>
        <taxon>Oryza</taxon>
    </lineage>
</organism>
<protein>
    <submittedName>
        <fullName evidence="2">Uncharacterized protein</fullName>
    </submittedName>
</protein>
<evidence type="ECO:0000256" key="1">
    <source>
        <dbReference type="SAM" id="MobiDB-lite"/>
    </source>
</evidence>
<dbReference type="Proteomes" id="UP000008022">
    <property type="component" value="Unassembled WGS sequence"/>
</dbReference>
<evidence type="ECO:0000313" key="3">
    <source>
        <dbReference type="Proteomes" id="UP000008022"/>
    </source>
</evidence>
<dbReference type="AlphaFoldDB" id="A0A0E0R7M5"/>
<name>A0A0E0R7M5_ORYRU</name>
<dbReference type="EnsemblPlants" id="ORUFI11G12160.1">
    <property type="protein sequence ID" value="ORUFI11G12160.1"/>
    <property type="gene ID" value="ORUFI11G12160"/>
</dbReference>
<keyword evidence="3" id="KW-1185">Reference proteome</keyword>
<evidence type="ECO:0000313" key="2">
    <source>
        <dbReference type="EnsemblPlants" id="ORUFI11G12160.1"/>
    </source>
</evidence>
<reference evidence="2" key="2">
    <citation type="submission" date="2015-06" db="UniProtKB">
        <authorList>
            <consortium name="EnsemblPlants"/>
        </authorList>
    </citation>
    <scope>IDENTIFICATION</scope>
</reference>
<feature type="region of interest" description="Disordered" evidence="1">
    <location>
        <begin position="19"/>
        <end position="68"/>
    </location>
</feature>
<reference evidence="3" key="1">
    <citation type="submission" date="2013-06" db="EMBL/GenBank/DDBJ databases">
        <authorList>
            <person name="Zhao Q."/>
        </authorList>
    </citation>
    <scope>NUCLEOTIDE SEQUENCE</scope>
    <source>
        <strain evidence="3">cv. W1943</strain>
    </source>
</reference>
<dbReference type="HOGENOM" id="CLU_2798045_0_0_1"/>
<dbReference type="Gramene" id="ORUFI11G12160.1">
    <property type="protein sequence ID" value="ORUFI11G12160.1"/>
    <property type="gene ID" value="ORUFI11G12160"/>
</dbReference>